<dbReference type="InterPro" id="IPR032840">
    <property type="entry name" value="CFAP91_dom"/>
</dbReference>
<protein>
    <recommendedName>
        <fullName evidence="6">Cilia- and flagella-associated protein 91</fullName>
    </recommendedName>
</protein>
<keyword evidence="4" id="KW-0966">Cell projection</keyword>
<dbReference type="EMBL" id="JARQZJ010000097">
    <property type="protein sequence ID" value="KAK9885822.1"/>
    <property type="molecule type" value="Genomic_DNA"/>
</dbReference>
<dbReference type="GO" id="GO:0005930">
    <property type="term" value="C:axoneme"/>
    <property type="evidence" value="ECO:0007669"/>
    <property type="project" value="UniProtKB-SubCell"/>
</dbReference>
<evidence type="ECO:0000313" key="8">
    <source>
        <dbReference type="EMBL" id="KAK9885822.1"/>
    </source>
</evidence>
<evidence type="ECO:0000256" key="6">
    <source>
        <dbReference type="ARBA" id="ARBA00029555"/>
    </source>
</evidence>
<proteinExistence type="inferred from homology"/>
<organism evidence="8 9">
    <name type="scientific">Henosepilachna vigintioctopunctata</name>
    <dbReference type="NCBI Taxonomy" id="420089"/>
    <lineage>
        <taxon>Eukaryota</taxon>
        <taxon>Metazoa</taxon>
        <taxon>Ecdysozoa</taxon>
        <taxon>Arthropoda</taxon>
        <taxon>Hexapoda</taxon>
        <taxon>Insecta</taxon>
        <taxon>Pterygota</taxon>
        <taxon>Neoptera</taxon>
        <taxon>Endopterygota</taxon>
        <taxon>Coleoptera</taxon>
        <taxon>Polyphaga</taxon>
        <taxon>Cucujiformia</taxon>
        <taxon>Coccinelloidea</taxon>
        <taxon>Coccinellidae</taxon>
        <taxon>Epilachninae</taxon>
        <taxon>Epilachnini</taxon>
        <taxon>Henosepilachna</taxon>
    </lineage>
</organism>
<comment type="similarity">
    <text evidence="5">Belongs to the CFAP91 family.</text>
</comment>
<comment type="caution">
    <text evidence="8">The sequence shown here is derived from an EMBL/GenBank/DDBJ whole genome shotgun (WGS) entry which is preliminary data.</text>
</comment>
<keyword evidence="9" id="KW-1185">Reference proteome</keyword>
<sequence>MTIKQIKNFSYRPQDLIYDPLFVVSGPRDHYKAAVIAKMSMAKYQVCPIFSNMFSDLPSYPRKQLVLRRTREIPSYKEQKENSDNYFRQIHNKPHPVHGGARHKYFSYPIITYPSEVIPYLHFPTFTLKKIPKTAGDRKHKMAGGGMHEYVQTDFRDSEMQTSPWQPDYTLINNDGSASPQLLKLDFLKWGSGLPAGKAEVVLVERARMKRAWEKHLPPPTDEAMLKKRRT</sequence>
<dbReference type="Pfam" id="PF14738">
    <property type="entry name" value="CFAP91"/>
    <property type="match status" value="1"/>
</dbReference>
<evidence type="ECO:0000256" key="4">
    <source>
        <dbReference type="ARBA" id="ARBA00023273"/>
    </source>
</evidence>
<evidence type="ECO:0000259" key="7">
    <source>
        <dbReference type="Pfam" id="PF14738"/>
    </source>
</evidence>
<comment type="subcellular location">
    <subcellularLocation>
        <location evidence="1">Cytoplasm</location>
        <location evidence="1">Cytoskeleton</location>
        <location evidence="1">Cilium axoneme</location>
    </subcellularLocation>
</comment>
<dbReference type="AlphaFoldDB" id="A0AAW1UQS5"/>
<accession>A0AAW1UQS5</accession>
<keyword evidence="3" id="KW-0206">Cytoskeleton</keyword>
<evidence type="ECO:0000256" key="2">
    <source>
        <dbReference type="ARBA" id="ARBA00022490"/>
    </source>
</evidence>
<dbReference type="PANTHER" id="PTHR22455:SF10">
    <property type="entry name" value="CILIA- AND FLAGELLA-ASSOCIATED PROTEIN 91"/>
    <property type="match status" value="1"/>
</dbReference>
<reference evidence="8 9" key="1">
    <citation type="submission" date="2023-03" db="EMBL/GenBank/DDBJ databases">
        <title>Genome insight into feeding habits of ladybird beetles.</title>
        <authorList>
            <person name="Li H.-S."/>
            <person name="Huang Y.-H."/>
            <person name="Pang H."/>
        </authorList>
    </citation>
    <scope>NUCLEOTIDE SEQUENCE [LARGE SCALE GENOMIC DNA]</scope>
    <source>
        <strain evidence="8">SYSU_2023b</strain>
        <tissue evidence="8">Whole body</tissue>
    </source>
</reference>
<dbReference type="PANTHER" id="PTHR22455">
    <property type="entry name" value="CILIA- AND FLAGELLA-ASSOCIATED PROTEIN 91"/>
    <property type="match status" value="1"/>
</dbReference>
<evidence type="ECO:0000256" key="5">
    <source>
        <dbReference type="ARBA" id="ARBA00029468"/>
    </source>
</evidence>
<gene>
    <name evidence="8" type="ORF">WA026_013694</name>
</gene>
<dbReference type="InterPro" id="IPR026720">
    <property type="entry name" value="CFAP91"/>
</dbReference>
<name>A0AAW1UQS5_9CUCU</name>
<evidence type="ECO:0000256" key="3">
    <source>
        <dbReference type="ARBA" id="ARBA00023212"/>
    </source>
</evidence>
<evidence type="ECO:0000256" key="1">
    <source>
        <dbReference type="ARBA" id="ARBA00004430"/>
    </source>
</evidence>
<keyword evidence="2" id="KW-0963">Cytoplasm</keyword>
<dbReference type="Proteomes" id="UP001431783">
    <property type="component" value="Unassembled WGS sequence"/>
</dbReference>
<evidence type="ECO:0000313" key="9">
    <source>
        <dbReference type="Proteomes" id="UP001431783"/>
    </source>
</evidence>
<feature type="domain" description="CFAP91" evidence="7">
    <location>
        <begin position="151"/>
        <end position="230"/>
    </location>
</feature>